<keyword evidence="3" id="KW-1185">Reference proteome</keyword>
<evidence type="ECO:0000313" key="2">
    <source>
        <dbReference type="EMBL" id="CRL10369.1"/>
    </source>
</evidence>
<dbReference type="InterPro" id="IPR018550">
    <property type="entry name" value="Lipid-A_deacylase-rel"/>
</dbReference>
<proteinExistence type="predicted"/>
<feature type="chain" id="PRO_5009773497" evidence="1">
    <location>
        <begin position="27"/>
        <end position="168"/>
    </location>
</feature>
<dbReference type="AlphaFoldDB" id="A0A0H5DKW2"/>
<dbReference type="Gene3D" id="2.40.160.20">
    <property type="match status" value="1"/>
</dbReference>
<reference evidence="2 3" key="1">
    <citation type="submission" date="2015-05" db="EMBL/GenBank/DDBJ databases">
        <authorList>
            <person name="Rodrigo-Torres Lidia"/>
            <person name="Arahal R.David."/>
        </authorList>
    </citation>
    <scope>NUCLEOTIDE SEQUENCE [LARGE SCALE GENOMIC DNA]</scope>
    <source>
        <strain evidence="2 3">CECT 7321</strain>
    </source>
</reference>
<dbReference type="OrthoDB" id="6199047at2"/>
<keyword evidence="1" id="KW-0732">Signal</keyword>
<accession>A0A0H5DKW2</accession>
<feature type="signal peptide" evidence="1">
    <location>
        <begin position="1"/>
        <end position="26"/>
    </location>
</feature>
<organism evidence="2 3">
    <name type="scientific">Phaeobacter italicus</name>
    <dbReference type="NCBI Taxonomy" id="481446"/>
    <lineage>
        <taxon>Bacteria</taxon>
        <taxon>Pseudomonadati</taxon>
        <taxon>Pseudomonadota</taxon>
        <taxon>Alphaproteobacteria</taxon>
        <taxon>Rhodobacterales</taxon>
        <taxon>Roseobacteraceae</taxon>
        <taxon>Phaeobacter</taxon>
    </lineage>
</organism>
<dbReference type="STRING" id="481446.NIT7645_02565"/>
<sequence length="168" mass="17594">MTFTSATKATALALTLSTAAALPAAAQELVLGAGYTSFSREGAEDSAVLSLEYQHSPFWERGSFDAAFGAALDVHTTGDAFVGAGVVGTWHLQRGWFIETSVMPGAYSENVDLNDLGSTFEIRSSLAVGKTFASGRAISLALSHKSNASTADTNPGVNQLLLRWHAPL</sequence>
<dbReference type="EMBL" id="CVRL01000013">
    <property type="protein sequence ID" value="CRL10369.1"/>
    <property type="molecule type" value="Genomic_DNA"/>
</dbReference>
<protein>
    <submittedName>
        <fullName evidence="2">Lipid A 3-O-deacylase (PagL)</fullName>
    </submittedName>
</protein>
<dbReference type="Pfam" id="PF09411">
    <property type="entry name" value="PagL"/>
    <property type="match status" value="1"/>
</dbReference>
<dbReference type="RefSeq" id="WP_008561417.1">
    <property type="nucleotide sequence ID" value="NZ_CVQZ01000030.1"/>
</dbReference>
<evidence type="ECO:0000256" key="1">
    <source>
        <dbReference type="SAM" id="SignalP"/>
    </source>
</evidence>
<name>A0A0H5DKW2_9RHOB</name>
<gene>
    <name evidence="2" type="ORF">NIT7321_01213</name>
</gene>
<dbReference type="Proteomes" id="UP000043764">
    <property type="component" value="Unassembled WGS sequence"/>
</dbReference>
<evidence type="ECO:0000313" key="3">
    <source>
        <dbReference type="Proteomes" id="UP000043764"/>
    </source>
</evidence>